<dbReference type="KEGG" id="smo:SELMODRAFT_412494"/>
<evidence type="ECO:0000313" key="1">
    <source>
        <dbReference type="EMBL" id="EFJ26952.1"/>
    </source>
</evidence>
<dbReference type="EMBL" id="GL377583">
    <property type="protein sequence ID" value="EFJ26952.1"/>
    <property type="molecule type" value="Genomic_DNA"/>
</dbReference>
<organism evidence="2">
    <name type="scientific">Selaginella moellendorffii</name>
    <name type="common">Spikemoss</name>
    <dbReference type="NCBI Taxonomy" id="88036"/>
    <lineage>
        <taxon>Eukaryota</taxon>
        <taxon>Viridiplantae</taxon>
        <taxon>Streptophyta</taxon>
        <taxon>Embryophyta</taxon>
        <taxon>Tracheophyta</taxon>
        <taxon>Lycopodiopsida</taxon>
        <taxon>Selaginellales</taxon>
        <taxon>Selaginellaceae</taxon>
        <taxon>Selaginella</taxon>
    </lineage>
</organism>
<accession>D8RLN3</accession>
<dbReference type="Gramene" id="EFJ26952">
    <property type="protein sequence ID" value="EFJ26952"/>
    <property type="gene ID" value="SELMODRAFT_412494"/>
</dbReference>
<dbReference type="Proteomes" id="UP000001514">
    <property type="component" value="Unassembled WGS sequence"/>
</dbReference>
<reference evidence="1 2" key="1">
    <citation type="journal article" date="2011" name="Science">
        <title>The Selaginella genome identifies genetic changes associated with the evolution of vascular plants.</title>
        <authorList>
            <person name="Banks J.A."/>
            <person name="Nishiyama T."/>
            <person name="Hasebe M."/>
            <person name="Bowman J.L."/>
            <person name="Gribskov M."/>
            <person name="dePamphilis C."/>
            <person name="Albert V.A."/>
            <person name="Aono N."/>
            <person name="Aoyama T."/>
            <person name="Ambrose B.A."/>
            <person name="Ashton N.W."/>
            <person name="Axtell M.J."/>
            <person name="Barker E."/>
            <person name="Barker M.S."/>
            <person name="Bennetzen J.L."/>
            <person name="Bonawitz N.D."/>
            <person name="Chapple C."/>
            <person name="Cheng C."/>
            <person name="Correa L.G."/>
            <person name="Dacre M."/>
            <person name="DeBarry J."/>
            <person name="Dreyer I."/>
            <person name="Elias M."/>
            <person name="Engstrom E.M."/>
            <person name="Estelle M."/>
            <person name="Feng L."/>
            <person name="Finet C."/>
            <person name="Floyd S.K."/>
            <person name="Frommer W.B."/>
            <person name="Fujita T."/>
            <person name="Gramzow L."/>
            <person name="Gutensohn M."/>
            <person name="Harholt J."/>
            <person name="Hattori M."/>
            <person name="Heyl A."/>
            <person name="Hirai T."/>
            <person name="Hiwatashi Y."/>
            <person name="Ishikawa M."/>
            <person name="Iwata M."/>
            <person name="Karol K.G."/>
            <person name="Koehler B."/>
            <person name="Kolukisaoglu U."/>
            <person name="Kubo M."/>
            <person name="Kurata T."/>
            <person name="Lalonde S."/>
            <person name="Li K."/>
            <person name="Li Y."/>
            <person name="Litt A."/>
            <person name="Lyons E."/>
            <person name="Manning G."/>
            <person name="Maruyama T."/>
            <person name="Michael T.P."/>
            <person name="Mikami K."/>
            <person name="Miyazaki S."/>
            <person name="Morinaga S."/>
            <person name="Murata T."/>
            <person name="Mueller-Roeber B."/>
            <person name="Nelson D.R."/>
            <person name="Obara M."/>
            <person name="Oguri Y."/>
            <person name="Olmstead R.G."/>
            <person name="Onodera N."/>
            <person name="Petersen B.L."/>
            <person name="Pils B."/>
            <person name="Prigge M."/>
            <person name="Rensing S.A."/>
            <person name="Riano-Pachon D.M."/>
            <person name="Roberts A.W."/>
            <person name="Sato Y."/>
            <person name="Scheller H.V."/>
            <person name="Schulz B."/>
            <person name="Schulz C."/>
            <person name="Shakirov E.V."/>
            <person name="Shibagaki N."/>
            <person name="Shinohara N."/>
            <person name="Shippen D.E."/>
            <person name="Soerensen I."/>
            <person name="Sotooka R."/>
            <person name="Sugimoto N."/>
            <person name="Sugita M."/>
            <person name="Sumikawa N."/>
            <person name="Tanurdzic M."/>
            <person name="Theissen G."/>
            <person name="Ulvskov P."/>
            <person name="Wakazuki S."/>
            <person name="Weng J.K."/>
            <person name="Willats W.W."/>
            <person name="Wipf D."/>
            <person name="Wolf P.G."/>
            <person name="Yang L."/>
            <person name="Zimmer A.D."/>
            <person name="Zhu Q."/>
            <person name="Mitros T."/>
            <person name="Hellsten U."/>
            <person name="Loque D."/>
            <person name="Otillar R."/>
            <person name="Salamov A."/>
            <person name="Schmutz J."/>
            <person name="Shapiro H."/>
            <person name="Lindquist E."/>
            <person name="Lucas S."/>
            <person name="Rokhsar D."/>
            <person name="Grigoriev I.V."/>
        </authorList>
    </citation>
    <scope>NUCLEOTIDE SEQUENCE [LARGE SCALE GENOMIC DNA]</scope>
</reference>
<protein>
    <submittedName>
        <fullName evidence="1">Uncharacterized protein</fullName>
    </submittedName>
</protein>
<dbReference type="InParanoid" id="D8RLN3"/>
<sequence length="178" mass="19942">MEDEVMNFLKDFKVDGDLLLGLEEFKGEFSNLQGQGAQSDLGKEQNTFAMELEQQMEEESPILALNEENNFAKELEWEIKEEFAASRDSSGFYELCDHKRAPELAGARGNRGHLAPSLLNFAALQRGFTAVPVVLYLLVTRLACLSLSVKSFCLHLLPQELGDPARLIHCYGKDMEAI</sequence>
<gene>
    <name evidence="1" type="ORF">SELMODRAFT_412494</name>
</gene>
<dbReference type="AlphaFoldDB" id="D8RLN3"/>
<evidence type="ECO:0000313" key="2">
    <source>
        <dbReference type="Proteomes" id="UP000001514"/>
    </source>
</evidence>
<dbReference type="HOGENOM" id="CLU_1513064_0_0_1"/>
<name>D8RLN3_SELML</name>
<keyword evidence="2" id="KW-1185">Reference proteome</keyword>
<proteinExistence type="predicted"/>